<reference evidence="2 3" key="1">
    <citation type="journal article" date="2017" name="Int. J. Syst. Evol. Microbiol.">
        <title>Achromobacter aloeverae sp. nov., isolated from the root of Aloe vera (L.) Burm.f.</title>
        <authorList>
            <person name="Kuncharoen N."/>
            <person name="Muramatsu Y."/>
            <person name="Shibata C."/>
            <person name="Kamakura Y."/>
            <person name="Nakagawa Y."/>
            <person name="Tanasupawat S."/>
        </authorList>
    </citation>
    <scope>NUCLEOTIDE SEQUENCE [LARGE SCALE GENOMIC DNA]</scope>
    <source>
        <strain evidence="2 3">AVA-1</strain>
    </source>
</reference>
<protein>
    <submittedName>
        <fullName evidence="2">3-oxoacyl-ACP synthase</fullName>
    </submittedName>
</protein>
<dbReference type="Proteomes" id="UP000290849">
    <property type="component" value="Unassembled WGS sequence"/>
</dbReference>
<dbReference type="InterPro" id="IPR014030">
    <property type="entry name" value="Ketoacyl_synth_N"/>
</dbReference>
<feature type="domain" description="Beta-ketoacyl synthase-like N-terminal" evidence="1">
    <location>
        <begin position="22"/>
        <end position="253"/>
    </location>
</feature>
<evidence type="ECO:0000259" key="1">
    <source>
        <dbReference type="Pfam" id="PF13723"/>
    </source>
</evidence>
<gene>
    <name evidence="2" type="ORF">C7R54_03000</name>
</gene>
<comment type="caution">
    <text evidence="2">The sequence shown here is derived from an EMBL/GenBank/DDBJ whole genome shotgun (WGS) entry which is preliminary data.</text>
</comment>
<dbReference type="RefSeq" id="WP_129148692.1">
    <property type="nucleotide sequence ID" value="NZ_JBHSDO010000006.1"/>
</dbReference>
<accession>A0A4Q1HQA4</accession>
<proteinExistence type="predicted"/>
<name>A0A4Q1HQA4_9BURK</name>
<dbReference type="OrthoDB" id="9798676at2"/>
<dbReference type="AlphaFoldDB" id="A0A4Q1HQA4"/>
<organism evidence="2 3">
    <name type="scientific">Achromobacter aloeverae</name>
    <dbReference type="NCBI Taxonomy" id="1750518"/>
    <lineage>
        <taxon>Bacteria</taxon>
        <taxon>Pseudomonadati</taxon>
        <taxon>Pseudomonadota</taxon>
        <taxon>Betaproteobacteria</taxon>
        <taxon>Burkholderiales</taxon>
        <taxon>Alcaligenaceae</taxon>
        <taxon>Achromobacter</taxon>
    </lineage>
</organism>
<dbReference type="Pfam" id="PF13723">
    <property type="entry name" value="Ketoacyl-synt_2"/>
    <property type="match status" value="1"/>
</dbReference>
<sequence>MLKFSIPHWHAWAPGIDSVEAWRQWAQAPFVPPADTPAPTPPLGFLPAMQRRRLSTLARMAVGSAWPLTQAGEALPMVYASHHGETTRGYESLQMLARDEALSPTSFSLSVHNACAGMWSILRHDTTETVALSVQGDGLESAIIEACLLLAAGHPAVLVVLAEEQAPAAYMTWIDDIPFPYALALRLTAGHDYELAWSDRADPAVDNPSAPQARGARDGESLALPNPLSLLRHLALGTVTWTHAHQRRHWRWQHLS</sequence>
<evidence type="ECO:0000313" key="3">
    <source>
        <dbReference type="Proteomes" id="UP000290849"/>
    </source>
</evidence>
<keyword evidence="3" id="KW-1185">Reference proteome</keyword>
<dbReference type="EMBL" id="PYAL01000001">
    <property type="protein sequence ID" value="RXN92733.1"/>
    <property type="molecule type" value="Genomic_DNA"/>
</dbReference>
<evidence type="ECO:0000313" key="2">
    <source>
        <dbReference type="EMBL" id="RXN92733.1"/>
    </source>
</evidence>